<dbReference type="EMBL" id="FWPT01000003">
    <property type="protein sequence ID" value="SMA43085.1"/>
    <property type="molecule type" value="Genomic_DNA"/>
</dbReference>
<dbReference type="PANTHER" id="PTHR43811">
    <property type="entry name" value="FKBP-TYPE PEPTIDYL-PROLYL CIS-TRANS ISOMERASE FKPA"/>
    <property type="match status" value="1"/>
</dbReference>
<evidence type="ECO:0000256" key="7">
    <source>
        <dbReference type="RuleBase" id="RU003915"/>
    </source>
</evidence>
<dbReference type="Gene3D" id="3.10.50.40">
    <property type="match status" value="1"/>
</dbReference>
<gene>
    <name evidence="10" type="primary">fklB_1</name>
    <name evidence="10" type="ORF">EHSB41UT_01552</name>
</gene>
<dbReference type="RefSeq" id="WP_087108535.1">
    <property type="nucleotide sequence ID" value="NZ_CBCSCN010000008.1"/>
</dbReference>
<keyword evidence="5 6" id="KW-0413">Isomerase</keyword>
<keyword evidence="4 6" id="KW-0697">Rotamase</keyword>
<dbReference type="PROSITE" id="PS50059">
    <property type="entry name" value="FKBP_PPIASE"/>
    <property type="match status" value="1"/>
</dbReference>
<evidence type="ECO:0000256" key="4">
    <source>
        <dbReference type="ARBA" id="ARBA00023110"/>
    </source>
</evidence>
<evidence type="ECO:0000256" key="5">
    <source>
        <dbReference type="ARBA" id="ARBA00023235"/>
    </source>
</evidence>
<evidence type="ECO:0000256" key="6">
    <source>
        <dbReference type="PROSITE-ProRule" id="PRU00277"/>
    </source>
</evidence>
<feature type="transmembrane region" description="Helical" evidence="8">
    <location>
        <begin position="37"/>
        <end position="53"/>
    </location>
</feature>
<dbReference type="InterPro" id="IPR001179">
    <property type="entry name" value="PPIase_FKBP_dom"/>
</dbReference>
<protein>
    <recommendedName>
        <fullName evidence="7">Peptidyl-prolyl cis-trans isomerase</fullName>
        <ecNumber evidence="7">5.2.1.8</ecNumber>
    </recommendedName>
</protein>
<keyword evidence="8" id="KW-1133">Transmembrane helix</keyword>
<dbReference type="AlphaFoldDB" id="A0A1X7AHL3"/>
<dbReference type="InterPro" id="IPR046357">
    <property type="entry name" value="PPIase_dom_sf"/>
</dbReference>
<dbReference type="PANTHER" id="PTHR43811:SF19">
    <property type="entry name" value="39 KDA FK506-BINDING NUCLEAR PROTEIN"/>
    <property type="match status" value="1"/>
</dbReference>
<keyword evidence="8" id="KW-0812">Transmembrane</keyword>
<name>A0A1X7AHL3_9GAMM</name>
<comment type="similarity">
    <text evidence="2 7">Belongs to the FKBP-type PPIase family.</text>
</comment>
<keyword evidence="3" id="KW-0732">Signal</keyword>
<dbReference type="Proteomes" id="UP000196573">
    <property type="component" value="Unassembled WGS sequence"/>
</dbReference>
<sequence>MTVHAFDEQVFGLPENRFSVVIGVPIHIDERTMLDKYFPYIIAAVCIVGFLIYQQRQNTAHAAEVGPRVEQEQAWMAENKNKDGVKTTDSGLQYLILNEGDGQTYPSAKDKVRVHYQGTLINGTEFDSSYRRGEPISFGLNQVIAGWTEGLQLMSVGSKARLFIPPELAYGARAMGKIPAHSTLVFEVELLGIE</sequence>
<evidence type="ECO:0000256" key="8">
    <source>
        <dbReference type="SAM" id="Phobius"/>
    </source>
</evidence>
<dbReference type="Pfam" id="PF00254">
    <property type="entry name" value="FKBP_C"/>
    <property type="match status" value="1"/>
</dbReference>
<organism evidence="10 11">
    <name type="scientific">Parendozoicomonas haliclonae</name>
    <dbReference type="NCBI Taxonomy" id="1960125"/>
    <lineage>
        <taxon>Bacteria</taxon>
        <taxon>Pseudomonadati</taxon>
        <taxon>Pseudomonadota</taxon>
        <taxon>Gammaproteobacteria</taxon>
        <taxon>Oceanospirillales</taxon>
        <taxon>Endozoicomonadaceae</taxon>
        <taxon>Parendozoicomonas</taxon>
    </lineage>
</organism>
<reference evidence="10 11" key="1">
    <citation type="submission" date="2017-03" db="EMBL/GenBank/DDBJ databases">
        <authorList>
            <person name="Afonso C.L."/>
            <person name="Miller P.J."/>
            <person name="Scott M.A."/>
            <person name="Spackman E."/>
            <person name="Goraichik I."/>
            <person name="Dimitrov K.M."/>
            <person name="Suarez D.L."/>
            <person name="Swayne D.E."/>
        </authorList>
    </citation>
    <scope>NUCLEOTIDE SEQUENCE [LARGE SCALE GENOMIC DNA]</scope>
    <source>
        <strain evidence="10">SB41UT1</strain>
    </source>
</reference>
<proteinExistence type="inferred from homology"/>
<evidence type="ECO:0000313" key="11">
    <source>
        <dbReference type="Proteomes" id="UP000196573"/>
    </source>
</evidence>
<evidence type="ECO:0000256" key="2">
    <source>
        <dbReference type="ARBA" id="ARBA00006577"/>
    </source>
</evidence>
<evidence type="ECO:0000313" key="10">
    <source>
        <dbReference type="EMBL" id="SMA43085.1"/>
    </source>
</evidence>
<dbReference type="Pfam" id="PF01346">
    <property type="entry name" value="FKBP_N"/>
    <property type="match status" value="1"/>
</dbReference>
<dbReference type="EC" id="5.2.1.8" evidence="7"/>
<comment type="catalytic activity">
    <reaction evidence="1 6 7">
        <text>[protein]-peptidylproline (omega=180) = [protein]-peptidylproline (omega=0)</text>
        <dbReference type="Rhea" id="RHEA:16237"/>
        <dbReference type="Rhea" id="RHEA-COMP:10747"/>
        <dbReference type="Rhea" id="RHEA-COMP:10748"/>
        <dbReference type="ChEBI" id="CHEBI:83833"/>
        <dbReference type="ChEBI" id="CHEBI:83834"/>
        <dbReference type="EC" id="5.2.1.8"/>
    </reaction>
</comment>
<keyword evidence="11" id="KW-1185">Reference proteome</keyword>
<dbReference type="FunFam" id="3.10.50.40:FF:000045">
    <property type="entry name" value="Peptidyl-prolyl cis-trans isomerase"/>
    <property type="match status" value="1"/>
</dbReference>
<evidence type="ECO:0000256" key="1">
    <source>
        <dbReference type="ARBA" id="ARBA00000971"/>
    </source>
</evidence>
<dbReference type="InterPro" id="IPR000774">
    <property type="entry name" value="PPIase_FKBP_N"/>
</dbReference>
<feature type="domain" description="PPIase FKBP-type" evidence="9">
    <location>
        <begin position="109"/>
        <end position="194"/>
    </location>
</feature>
<evidence type="ECO:0000259" key="9">
    <source>
        <dbReference type="PROSITE" id="PS50059"/>
    </source>
</evidence>
<evidence type="ECO:0000256" key="3">
    <source>
        <dbReference type="ARBA" id="ARBA00022729"/>
    </source>
</evidence>
<keyword evidence="8" id="KW-0472">Membrane</keyword>
<dbReference type="GO" id="GO:0003755">
    <property type="term" value="F:peptidyl-prolyl cis-trans isomerase activity"/>
    <property type="evidence" value="ECO:0007669"/>
    <property type="project" value="UniProtKB-UniRule"/>
</dbReference>
<accession>A0A1X7AHL3</accession>
<dbReference type="GO" id="GO:0006457">
    <property type="term" value="P:protein folding"/>
    <property type="evidence" value="ECO:0007669"/>
    <property type="project" value="InterPro"/>
</dbReference>
<dbReference type="SUPFAM" id="SSF54534">
    <property type="entry name" value="FKBP-like"/>
    <property type="match status" value="1"/>
</dbReference>
<dbReference type="OrthoDB" id="9814548at2"/>